<dbReference type="AlphaFoldDB" id="A0A9D2DD67"/>
<accession>A0A9D2DD67</accession>
<comment type="caution">
    <text evidence="2">The sequence shown here is derived from an EMBL/GenBank/DDBJ whole genome shotgun (WGS) entry which is preliminary data.</text>
</comment>
<name>A0A9D2DD67_9BACT</name>
<dbReference type="SUPFAM" id="SSF53300">
    <property type="entry name" value="vWA-like"/>
    <property type="match status" value="1"/>
</dbReference>
<evidence type="ECO:0000313" key="3">
    <source>
        <dbReference type="Proteomes" id="UP000824014"/>
    </source>
</evidence>
<feature type="domain" description="VWFA" evidence="1">
    <location>
        <begin position="12"/>
        <end position="239"/>
    </location>
</feature>
<evidence type="ECO:0000259" key="1">
    <source>
        <dbReference type="PROSITE" id="PS50234"/>
    </source>
</evidence>
<evidence type="ECO:0000313" key="2">
    <source>
        <dbReference type="EMBL" id="HIZ14694.1"/>
    </source>
</evidence>
<organism evidence="2 3">
    <name type="scientific">Candidatus Tidjanibacter faecipullorum</name>
    <dbReference type="NCBI Taxonomy" id="2838766"/>
    <lineage>
        <taxon>Bacteria</taxon>
        <taxon>Pseudomonadati</taxon>
        <taxon>Bacteroidota</taxon>
        <taxon>Bacteroidia</taxon>
        <taxon>Bacteroidales</taxon>
        <taxon>Rikenellaceae</taxon>
        <taxon>Tidjanibacter</taxon>
    </lineage>
</organism>
<gene>
    <name evidence="2" type="ORF">H9816_02095</name>
</gene>
<dbReference type="PROSITE" id="PS50234">
    <property type="entry name" value="VWFA"/>
    <property type="match status" value="1"/>
</dbReference>
<proteinExistence type="predicted"/>
<sequence length="275" mass="30493">MYTTRIDEEHRSGSMAEETRLDGMTMTRAEAVACLINQLLDELLGRMRRADRVRDCLDIALLEYAGDGVVPLLSPDGGFVPVAELLRRPVEVRPRHVLRRLPSGNQVAATIPQRQWIDAKASGNTPMRAAFDEAERLARRWCTHPAHRNSFPPIVINITDGEASDADDEELLAAAERLRALSTGDGNLLLFNIHLASETDDPADSLRFPSETDRLPDRPHARLLYALSSTLPSCYDEAIRTERPEGRPPFRAVSYNCPINTLFAVLTVGTTAAIL</sequence>
<dbReference type="InterPro" id="IPR002035">
    <property type="entry name" value="VWF_A"/>
</dbReference>
<protein>
    <submittedName>
        <fullName evidence="2">VWA domain-containing protein</fullName>
    </submittedName>
</protein>
<reference evidence="2" key="2">
    <citation type="submission" date="2021-04" db="EMBL/GenBank/DDBJ databases">
        <authorList>
            <person name="Gilroy R."/>
        </authorList>
    </citation>
    <scope>NUCLEOTIDE SEQUENCE</scope>
    <source>
        <strain evidence="2">ChiHjej11B10-19426</strain>
    </source>
</reference>
<dbReference type="Proteomes" id="UP000824014">
    <property type="component" value="Unassembled WGS sequence"/>
</dbReference>
<dbReference type="EMBL" id="DXCC01000005">
    <property type="protein sequence ID" value="HIZ14694.1"/>
    <property type="molecule type" value="Genomic_DNA"/>
</dbReference>
<reference evidence="2" key="1">
    <citation type="journal article" date="2021" name="PeerJ">
        <title>Extensive microbial diversity within the chicken gut microbiome revealed by metagenomics and culture.</title>
        <authorList>
            <person name="Gilroy R."/>
            <person name="Ravi A."/>
            <person name="Getino M."/>
            <person name="Pursley I."/>
            <person name="Horton D.L."/>
            <person name="Alikhan N.F."/>
            <person name="Baker D."/>
            <person name="Gharbi K."/>
            <person name="Hall N."/>
            <person name="Watson M."/>
            <person name="Adriaenssens E.M."/>
            <person name="Foster-Nyarko E."/>
            <person name="Jarju S."/>
            <person name="Secka A."/>
            <person name="Antonio M."/>
            <person name="Oren A."/>
            <person name="Chaudhuri R.R."/>
            <person name="La Ragione R."/>
            <person name="Hildebrand F."/>
            <person name="Pallen M.J."/>
        </authorList>
    </citation>
    <scope>NUCLEOTIDE SEQUENCE</scope>
    <source>
        <strain evidence="2">ChiHjej11B10-19426</strain>
    </source>
</reference>
<dbReference type="InterPro" id="IPR036465">
    <property type="entry name" value="vWFA_dom_sf"/>
</dbReference>
<dbReference type="Gene3D" id="3.40.50.410">
    <property type="entry name" value="von Willebrand factor, type A domain"/>
    <property type="match status" value="1"/>
</dbReference>